<gene>
    <name evidence="1" type="ORF">ACI1P1_03590</name>
</gene>
<protein>
    <submittedName>
        <fullName evidence="1">HelD family protein</fullName>
    </submittedName>
</protein>
<name>A0ACC7NWB8_9BACL</name>
<evidence type="ECO:0000313" key="2">
    <source>
        <dbReference type="Proteomes" id="UP001631969"/>
    </source>
</evidence>
<comment type="caution">
    <text evidence="1">The sequence shown here is derived from an EMBL/GenBank/DDBJ whole genome shotgun (WGS) entry which is preliminary data.</text>
</comment>
<accession>A0ACC7NWB8</accession>
<organism evidence="1 2">
    <name type="scientific">Paenibacillus mesotrionivorans</name>
    <dbReference type="NCBI Taxonomy" id="3160968"/>
    <lineage>
        <taxon>Bacteria</taxon>
        <taxon>Bacillati</taxon>
        <taxon>Bacillota</taxon>
        <taxon>Bacilli</taxon>
        <taxon>Bacillales</taxon>
        <taxon>Paenibacillaceae</taxon>
        <taxon>Paenibacillus</taxon>
    </lineage>
</organism>
<proteinExistence type="predicted"/>
<reference evidence="1" key="1">
    <citation type="submission" date="2024-12" db="EMBL/GenBank/DDBJ databases">
        <authorList>
            <person name="Wu N."/>
        </authorList>
    </citation>
    <scope>NUCLEOTIDE SEQUENCE</scope>
    <source>
        <strain evidence="1">P15</strain>
    </source>
</reference>
<dbReference type="EMBL" id="JBJURJ010000002">
    <property type="protein sequence ID" value="MFM9327377.1"/>
    <property type="molecule type" value="Genomic_DNA"/>
</dbReference>
<evidence type="ECO:0000313" key="1">
    <source>
        <dbReference type="EMBL" id="MFM9327377.1"/>
    </source>
</evidence>
<keyword evidence="2" id="KW-1185">Reference proteome</keyword>
<sequence length="712" mass="80577">MDTDIQSAYQEELLRLEEAGRIISRQLDELNAMSRYNGSDFTEQVLEGLREETRHKLAVALPEPYFGRLDFQEAGHSDPTPLYIGKAGVEDRIGGHPLVIDWRAPVASLFYSFTGGDGPAEYDSPDGLVEGLVYLKRNLVIRKQILQRVTDSYLRGSSQGAVTDEFLLYRLGENKDNKLRDIVSTIQAEQDKIIRAAKNKALIIQGVAGSGKTTVALHRLAFLLYQYRDQVKAERMIIFAPNRMFLDYISGVLPELGVGDIAQTTFADWALERLDDNLKLGSEAQDLEKRFAVAPHQDTTGNPAESEEPIPSGRWKGSAELADRLSRELDVYEKEYCALQDFTPWEGTRQLPGKTIRHWFYVETVHEPIGKRRQRVEARIRRWLEMELEATRDPKIRKDRKKLAGARLKAYLKSWSPPSALDFYRRLFEPETRPQWVPEQRAEESRKRLAKREVLQEDLAALLYIHNRFYGIHGNDRFDHIVIDEAQDFSPLQVLVLKQHSKNHSFTILGDLAQGIHDYKGVHSWEEFAGLFDGEETETFQLNRSYRSTMEIIQFANGVIAHSGVAVSPAVPVFRSGEQVRVEQTAKRMPAIVQAVRELSEEAHGTIAVIGRTEKECAAIHKELVNAGFSPALLTASQQSYGGGLSVLPVYLSKGFEFDAVLVTDVDETRYKASPRDAKLLYVACTRALHDLRLQYTGQPSPLLPDEEATHS</sequence>
<dbReference type="Proteomes" id="UP001631969">
    <property type="component" value="Unassembled WGS sequence"/>
</dbReference>